<sequence length="248" mass="28412">MASTSSQRKRPLEVEDQNLIVPEMPQVSRPVSRPAALPSIYDPQPVVTISVAKHHSSKTNPEAITFYIHKNFICHHSPFFKAAFNGEFTEGQTQHMNLLDIEEYVFAIFTNWIYTQKLQNKLGKDIRHFGCLFKLWSVAERFIMPELQNQVIHILHHMVRDIQAYITYLTFSADVRSHGSPISMKLLLDKLAVMDNESMFRNLSLSLDPEELLELARLMKANQVAGRTSMRPVEEYLVAVEGEKGGEK</sequence>
<comment type="caution">
    <text evidence="2">The sequence shown here is derived from an EMBL/GenBank/DDBJ whole genome shotgun (WGS) entry which is preliminary data.</text>
</comment>
<dbReference type="Gene3D" id="3.30.710.10">
    <property type="entry name" value="Potassium Channel Kv1.1, Chain A"/>
    <property type="match status" value="1"/>
</dbReference>
<dbReference type="SUPFAM" id="SSF54695">
    <property type="entry name" value="POZ domain"/>
    <property type="match status" value="1"/>
</dbReference>
<dbReference type="CDD" id="cd18186">
    <property type="entry name" value="BTB_POZ_ZBTB_KLHL-like"/>
    <property type="match status" value="1"/>
</dbReference>
<dbReference type="Proteomes" id="UP001595075">
    <property type="component" value="Unassembled WGS sequence"/>
</dbReference>
<dbReference type="PANTHER" id="PTHR47843:SF2">
    <property type="entry name" value="BTB DOMAIN-CONTAINING PROTEIN"/>
    <property type="match status" value="1"/>
</dbReference>
<evidence type="ECO:0000259" key="1">
    <source>
        <dbReference type="PROSITE" id="PS50097"/>
    </source>
</evidence>
<dbReference type="PANTHER" id="PTHR47843">
    <property type="entry name" value="BTB DOMAIN-CONTAINING PROTEIN-RELATED"/>
    <property type="match status" value="1"/>
</dbReference>
<accession>A0ABR4CAC7</accession>
<dbReference type="InterPro" id="IPR000210">
    <property type="entry name" value="BTB/POZ_dom"/>
</dbReference>
<feature type="domain" description="BTB" evidence="1">
    <location>
        <begin position="45"/>
        <end position="122"/>
    </location>
</feature>
<dbReference type="EMBL" id="JAZHXI010000010">
    <property type="protein sequence ID" value="KAL2066898.1"/>
    <property type="molecule type" value="Genomic_DNA"/>
</dbReference>
<dbReference type="SMART" id="SM00225">
    <property type="entry name" value="BTB"/>
    <property type="match status" value="1"/>
</dbReference>
<evidence type="ECO:0000313" key="2">
    <source>
        <dbReference type="EMBL" id="KAL2066898.1"/>
    </source>
</evidence>
<evidence type="ECO:0000313" key="3">
    <source>
        <dbReference type="Proteomes" id="UP001595075"/>
    </source>
</evidence>
<gene>
    <name evidence="2" type="ORF">VTL71DRAFT_1322</name>
</gene>
<proteinExistence type="predicted"/>
<dbReference type="Pfam" id="PF00651">
    <property type="entry name" value="BTB"/>
    <property type="match status" value="1"/>
</dbReference>
<keyword evidence="3" id="KW-1185">Reference proteome</keyword>
<reference evidence="2 3" key="1">
    <citation type="journal article" date="2024" name="Commun. Biol.">
        <title>Comparative genomic analysis of thermophilic fungi reveals convergent evolutionary adaptations and gene losses.</title>
        <authorList>
            <person name="Steindorff A.S."/>
            <person name="Aguilar-Pontes M.V."/>
            <person name="Robinson A.J."/>
            <person name="Andreopoulos B."/>
            <person name="LaButti K."/>
            <person name="Kuo A."/>
            <person name="Mondo S."/>
            <person name="Riley R."/>
            <person name="Otillar R."/>
            <person name="Haridas S."/>
            <person name="Lipzen A."/>
            <person name="Grimwood J."/>
            <person name="Schmutz J."/>
            <person name="Clum A."/>
            <person name="Reid I.D."/>
            <person name="Moisan M.C."/>
            <person name="Butler G."/>
            <person name="Nguyen T.T.M."/>
            <person name="Dewar K."/>
            <person name="Conant G."/>
            <person name="Drula E."/>
            <person name="Henrissat B."/>
            <person name="Hansel C."/>
            <person name="Singer S."/>
            <person name="Hutchinson M.I."/>
            <person name="de Vries R.P."/>
            <person name="Natvig D.O."/>
            <person name="Powell A.J."/>
            <person name="Tsang A."/>
            <person name="Grigoriev I.V."/>
        </authorList>
    </citation>
    <scope>NUCLEOTIDE SEQUENCE [LARGE SCALE GENOMIC DNA]</scope>
    <source>
        <strain evidence="2 3">CBS 494.80</strain>
    </source>
</reference>
<organism evidence="2 3">
    <name type="scientific">Oculimacula yallundae</name>
    <dbReference type="NCBI Taxonomy" id="86028"/>
    <lineage>
        <taxon>Eukaryota</taxon>
        <taxon>Fungi</taxon>
        <taxon>Dikarya</taxon>
        <taxon>Ascomycota</taxon>
        <taxon>Pezizomycotina</taxon>
        <taxon>Leotiomycetes</taxon>
        <taxon>Helotiales</taxon>
        <taxon>Ploettnerulaceae</taxon>
        <taxon>Oculimacula</taxon>
    </lineage>
</organism>
<dbReference type="PROSITE" id="PS50097">
    <property type="entry name" value="BTB"/>
    <property type="match status" value="1"/>
</dbReference>
<name>A0ABR4CAC7_9HELO</name>
<protein>
    <recommendedName>
        <fullName evidence="1">BTB domain-containing protein</fullName>
    </recommendedName>
</protein>
<dbReference type="InterPro" id="IPR011333">
    <property type="entry name" value="SKP1/BTB/POZ_sf"/>
</dbReference>